<feature type="active site" evidence="10 11">
    <location>
        <position position="137"/>
    </location>
</feature>
<dbReference type="InterPro" id="IPR011876">
    <property type="entry name" value="IsopentenylPP_isomerase_typ1"/>
</dbReference>
<feature type="binding site" evidence="10">
    <location>
        <position position="135"/>
    </location>
    <ligand>
        <name>Mn(2+)</name>
        <dbReference type="ChEBI" id="CHEBI:29035"/>
    </ligand>
</feature>
<proteinExistence type="inferred from homology"/>
<dbReference type="HAMAP" id="MF_00202">
    <property type="entry name" value="Idi"/>
    <property type="match status" value="1"/>
</dbReference>
<keyword evidence="8 10" id="KW-0414">Isoprene biosynthesis</keyword>
<evidence type="ECO:0000256" key="3">
    <source>
        <dbReference type="ARBA" id="ARBA00012057"/>
    </source>
</evidence>
<dbReference type="GO" id="GO:0005737">
    <property type="term" value="C:cytoplasm"/>
    <property type="evidence" value="ECO:0007669"/>
    <property type="project" value="UniProtKB-SubCell"/>
</dbReference>
<sequence length="204" mass="22407">MTSQSESGAGPASDGEAIDDQDDLVVLLDRDGHQIGTAPRLAVHTRSTPRHLAFSCHILDVGGRVLITRRALGKVSWPGVWTNSCCGHPRPGEKIPDAIERRVREELGLDVNPSTMVCAIGDFSYRATDASGIVEDELCPVYLALLDDPEEIVELYPDPEEVEEVAWVGWKDLYRTVQTMSPLLSPWSVLQVRQLGEDISAHLP</sequence>
<dbReference type="CDD" id="cd02885">
    <property type="entry name" value="NUDIX_IPP_Isomerase"/>
    <property type="match status" value="1"/>
</dbReference>
<dbReference type="RefSeq" id="WP_097798139.1">
    <property type="nucleotide sequence ID" value="NZ_CP025570.1"/>
</dbReference>
<comment type="similarity">
    <text evidence="2 10">Belongs to the IPP isomerase type 1 family.</text>
</comment>
<comment type="subcellular location">
    <subcellularLocation>
        <location evidence="10">Cytoplasm</location>
    </subcellularLocation>
</comment>
<evidence type="ECO:0000256" key="7">
    <source>
        <dbReference type="ARBA" id="ARBA00023211"/>
    </source>
</evidence>
<comment type="function">
    <text evidence="10">Catalyzes the 1,3-allylic rearrangement of the homoallylic substrate isopentenyl (IPP) to its highly electrophilic allylic isomer, dimethylallyl diphosphate (DMAPP).</text>
</comment>
<dbReference type="GO" id="GO:0004452">
    <property type="term" value="F:isopentenyl-diphosphate delta-isomerase activity"/>
    <property type="evidence" value="ECO:0007669"/>
    <property type="project" value="UniProtKB-UniRule"/>
</dbReference>
<dbReference type="Pfam" id="PF00293">
    <property type="entry name" value="NUDIX"/>
    <property type="match status" value="1"/>
</dbReference>
<dbReference type="PIRSF" id="PIRSF018427">
    <property type="entry name" value="Isopntndiph_ism"/>
    <property type="match status" value="1"/>
</dbReference>
<feature type="binding site" evidence="10">
    <location>
        <position position="137"/>
    </location>
    <ligand>
        <name>Mn(2+)</name>
        <dbReference type="ChEBI" id="CHEBI:29035"/>
    </ligand>
</feature>
<dbReference type="NCBIfam" id="NF002995">
    <property type="entry name" value="PRK03759.1"/>
    <property type="match status" value="1"/>
</dbReference>
<dbReference type="EMBL" id="CP025570">
    <property type="protein sequence ID" value="AZZ38533.1"/>
    <property type="molecule type" value="Genomic_DNA"/>
</dbReference>
<comment type="cofactor">
    <cofactor evidence="10">
        <name>Mg(2+)</name>
        <dbReference type="ChEBI" id="CHEBI:18420"/>
    </cofactor>
    <text evidence="10">Binds 1 Mg(2+) ion per subunit. The magnesium ion binds only when substrate is bound.</text>
</comment>
<reference evidence="14" key="1">
    <citation type="submission" date="2017-12" db="EMBL/GenBank/DDBJ databases">
        <title>Whole genome sequencing of Acidipropionibacterium jensenii strains JS279 and JS280.</title>
        <authorList>
            <person name="Deptula P."/>
            <person name="Laine P."/>
            <person name="Smolander O.-P."/>
            <person name="Paulin L."/>
            <person name="Auvinen P."/>
            <person name="Varmanen P."/>
        </authorList>
    </citation>
    <scope>NUCLEOTIDE SEQUENCE [LARGE SCALE GENOMIC DNA]</scope>
    <source>
        <strain evidence="14">JS280</strain>
    </source>
</reference>
<feature type="binding site" evidence="10">
    <location>
        <position position="44"/>
    </location>
    <ligand>
        <name>Mn(2+)</name>
        <dbReference type="ChEBI" id="CHEBI:29035"/>
    </ligand>
</feature>
<dbReference type="PROSITE" id="PS51462">
    <property type="entry name" value="NUDIX"/>
    <property type="match status" value="1"/>
</dbReference>
<accession>A0A3Q9UC73</accession>
<evidence type="ECO:0000256" key="6">
    <source>
        <dbReference type="ARBA" id="ARBA00022842"/>
    </source>
</evidence>
<evidence type="ECO:0000313" key="14">
    <source>
        <dbReference type="Proteomes" id="UP000285875"/>
    </source>
</evidence>
<evidence type="ECO:0000256" key="1">
    <source>
        <dbReference type="ARBA" id="ARBA00004826"/>
    </source>
</evidence>
<keyword evidence="6 10" id="KW-0460">Magnesium</keyword>
<dbReference type="GO" id="GO:0050992">
    <property type="term" value="P:dimethylallyl diphosphate biosynthetic process"/>
    <property type="evidence" value="ECO:0007669"/>
    <property type="project" value="UniProtKB-UniRule"/>
</dbReference>
<dbReference type="InterPro" id="IPR000086">
    <property type="entry name" value="NUDIX_hydrolase_dom"/>
</dbReference>
<dbReference type="PANTHER" id="PTHR10885">
    <property type="entry name" value="ISOPENTENYL-DIPHOSPHATE DELTA-ISOMERASE"/>
    <property type="match status" value="1"/>
</dbReference>
<evidence type="ECO:0000256" key="4">
    <source>
        <dbReference type="ARBA" id="ARBA00022490"/>
    </source>
</evidence>
<keyword evidence="9 10" id="KW-0413">Isomerase</keyword>
<feature type="binding site" evidence="10">
    <location>
        <position position="51"/>
    </location>
    <ligand>
        <name>Mn(2+)</name>
        <dbReference type="ChEBI" id="CHEBI:29035"/>
    </ligand>
</feature>
<dbReference type="NCBIfam" id="TIGR02150">
    <property type="entry name" value="IPP_isom_1"/>
    <property type="match status" value="1"/>
</dbReference>
<comment type="cofactor">
    <cofactor evidence="10">
        <name>Mn(2+)</name>
        <dbReference type="ChEBI" id="CHEBI:29035"/>
    </cofactor>
    <text evidence="10">Binds 1 Mn(2+) ion per subunit.</text>
</comment>
<feature type="active site" evidence="10 11">
    <location>
        <position position="86"/>
    </location>
</feature>
<keyword evidence="7 10" id="KW-0464">Manganese</keyword>
<evidence type="ECO:0000256" key="8">
    <source>
        <dbReference type="ARBA" id="ARBA00023229"/>
    </source>
</evidence>
<evidence type="ECO:0000313" key="13">
    <source>
        <dbReference type="EMBL" id="AZZ38533.1"/>
    </source>
</evidence>
<feature type="binding site" evidence="10">
    <location>
        <position position="88"/>
    </location>
    <ligand>
        <name>Mn(2+)</name>
        <dbReference type="ChEBI" id="CHEBI:29035"/>
    </ligand>
</feature>
<dbReference type="GO" id="GO:0046872">
    <property type="term" value="F:metal ion binding"/>
    <property type="evidence" value="ECO:0007669"/>
    <property type="project" value="UniProtKB-KW"/>
</dbReference>
<dbReference type="Proteomes" id="UP000285875">
    <property type="component" value="Chromosome"/>
</dbReference>
<keyword evidence="4 10" id="KW-0963">Cytoplasm</keyword>
<dbReference type="EC" id="5.3.3.2" evidence="3 10"/>
<name>A0A3Q9UC73_9ACTN</name>
<evidence type="ECO:0000256" key="9">
    <source>
        <dbReference type="ARBA" id="ARBA00023235"/>
    </source>
</evidence>
<evidence type="ECO:0000256" key="10">
    <source>
        <dbReference type="HAMAP-Rule" id="MF_00202"/>
    </source>
</evidence>
<gene>
    <name evidence="10" type="primary">idi</name>
    <name evidence="13" type="ORF">C0Z10_00830</name>
</gene>
<comment type="catalytic activity">
    <reaction evidence="10">
        <text>isopentenyl diphosphate = dimethylallyl diphosphate</text>
        <dbReference type="Rhea" id="RHEA:23284"/>
        <dbReference type="ChEBI" id="CHEBI:57623"/>
        <dbReference type="ChEBI" id="CHEBI:128769"/>
        <dbReference type="EC" id="5.3.3.2"/>
    </reaction>
</comment>
<dbReference type="GO" id="GO:0008299">
    <property type="term" value="P:isoprenoid biosynthetic process"/>
    <property type="evidence" value="ECO:0007669"/>
    <property type="project" value="UniProtKB-UniRule"/>
</dbReference>
<evidence type="ECO:0000256" key="2">
    <source>
        <dbReference type="ARBA" id="ARBA00007579"/>
    </source>
</evidence>
<dbReference type="InterPro" id="IPR015797">
    <property type="entry name" value="NUDIX_hydrolase-like_dom_sf"/>
</dbReference>
<dbReference type="AlphaFoldDB" id="A0A3Q9UC73"/>
<keyword evidence="5 10" id="KW-0479">Metal-binding</keyword>
<protein>
    <recommendedName>
        <fullName evidence="3 10">Isopentenyl-diphosphate Delta-isomerase</fullName>
        <shortName evidence="10">IPP isomerase</shortName>
        <ecNumber evidence="3 10">5.3.3.2</ecNumber>
    </recommendedName>
    <alternativeName>
        <fullName evidence="10">IPP:DMAPP isomerase</fullName>
    </alternativeName>
    <alternativeName>
        <fullName evidence="10">Isopentenyl pyrophosphate isomerase</fullName>
    </alternativeName>
</protein>
<dbReference type="UniPathway" id="UPA00059">
    <property type="reaction ID" value="UER00104"/>
</dbReference>
<dbReference type="KEGG" id="aji:C0Z10_00830"/>
<dbReference type="InterPro" id="IPR056375">
    <property type="entry name" value="Idi_bact"/>
</dbReference>
<dbReference type="Gene3D" id="3.90.79.10">
    <property type="entry name" value="Nucleoside Triphosphate Pyrophosphohydrolase"/>
    <property type="match status" value="1"/>
</dbReference>
<feature type="domain" description="Nudix hydrolase" evidence="12">
    <location>
        <begin position="49"/>
        <end position="190"/>
    </location>
</feature>
<feature type="binding site" evidence="10">
    <location>
        <position position="106"/>
    </location>
    <ligand>
        <name>Mg(2+)</name>
        <dbReference type="ChEBI" id="CHEBI:18420"/>
    </ligand>
</feature>
<evidence type="ECO:0000256" key="11">
    <source>
        <dbReference type="PIRSR" id="PIRSR018427-1"/>
    </source>
</evidence>
<dbReference type="SUPFAM" id="SSF55811">
    <property type="entry name" value="Nudix"/>
    <property type="match status" value="1"/>
</dbReference>
<dbReference type="PANTHER" id="PTHR10885:SF0">
    <property type="entry name" value="ISOPENTENYL-DIPHOSPHATE DELTA-ISOMERASE"/>
    <property type="match status" value="1"/>
</dbReference>
<comment type="pathway">
    <text evidence="1 10">Isoprenoid biosynthesis; dimethylallyl diphosphate biosynthesis; dimethylallyl diphosphate from isopentenyl diphosphate: step 1/1.</text>
</comment>
<evidence type="ECO:0000259" key="12">
    <source>
        <dbReference type="PROSITE" id="PS51462"/>
    </source>
</evidence>
<organism evidence="13 14">
    <name type="scientific">Acidipropionibacterium jensenii</name>
    <dbReference type="NCBI Taxonomy" id="1749"/>
    <lineage>
        <taxon>Bacteria</taxon>
        <taxon>Bacillati</taxon>
        <taxon>Actinomycetota</taxon>
        <taxon>Actinomycetes</taxon>
        <taxon>Propionibacteriales</taxon>
        <taxon>Propionibacteriaceae</taxon>
        <taxon>Acidipropionibacterium</taxon>
    </lineage>
</organism>
<evidence type="ECO:0000256" key="5">
    <source>
        <dbReference type="ARBA" id="ARBA00022723"/>
    </source>
</evidence>